<dbReference type="EMBL" id="JACHJW010000001">
    <property type="protein sequence ID" value="MBB4959912.1"/>
    <property type="molecule type" value="Genomic_DNA"/>
</dbReference>
<dbReference type="RefSeq" id="WP_312882243.1">
    <property type="nucleotide sequence ID" value="NZ_JACHJW010000001.1"/>
</dbReference>
<dbReference type="EC" id="2.7.1.48" evidence="1"/>
<comment type="caution">
    <text evidence="1">The sequence shown here is derived from an EMBL/GenBank/DDBJ whole genome shotgun (WGS) entry which is preliminary data.</text>
</comment>
<keyword evidence="2" id="KW-1185">Reference proteome</keyword>
<reference evidence="1 2" key="1">
    <citation type="submission" date="2020-08" db="EMBL/GenBank/DDBJ databases">
        <title>Sequencing the genomes of 1000 actinobacteria strains.</title>
        <authorList>
            <person name="Klenk H.-P."/>
        </authorList>
    </citation>
    <scope>NUCLEOTIDE SEQUENCE [LARGE SCALE GENOMIC DNA]</scope>
    <source>
        <strain evidence="1 2">DSM 45886</strain>
    </source>
</reference>
<dbReference type="GO" id="GO:0004849">
    <property type="term" value="F:uridine kinase activity"/>
    <property type="evidence" value="ECO:0007669"/>
    <property type="project" value="UniProtKB-EC"/>
</dbReference>
<dbReference type="Proteomes" id="UP000578819">
    <property type="component" value="Unassembled WGS sequence"/>
</dbReference>
<keyword evidence="1" id="KW-0808">Transferase</keyword>
<sequence length="180" mass="19676">MLPLDDFYKEGDDPTLPRSGGTVDWDSPQAWDAVAAVETIARLLRDGRAEVPIYAIGADCRVGSRTLDLNGSPIFIAEGIFAAEIVAECRRLGLLADAYALRRPRGTTFLRRLLRDLAERRKAPGVLIRRGFALLRAEPIVLRRQTGLGCRPAGGNEVVRRVADLVGTTHVSGPQQHARP</sequence>
<keyword evidence="1" id="KW-0418">Kinase</keyword>
<evidence type="ECO:0000313" key="2">
    <source>
        <dbReference type="Proteomes" id="UP000578819"/>
    </source>
</evidence>
<name>A0A7W7WQV8_9ACTN</name>
<gene>
    <name evidence="1" type="ORF">FHR38_003645</name>
</gene>
<accession>A0A7W7WQV8</accession>
<organism evidence="1 2">
    <name type="scientific">Micromonospora polyrhachis</name>
    <dbReference type="NCBI Taxonomy" id="1282883"/>
    <lineage>
        <taxon>Bacteria</taxon>
        <taxon>Bacillati</taxon>
        <taxon>Actinomycetota</taxon>
        <taxon>Actinomycetes</taxon>
        <taxon>Micromonosporales</taxon>
        <taxon>Micromonosporaceae</taxon>
        <taxon>Micromonospora</taxon>
    </lineage>
</organism>
<evidence type="ECO:0000313" key="1">
    <source>
        <dbReference type="EMBL" id="MBB4959912.1"/>
    </source>
</evidence>
<dbReference type="Gene3D" id="3.40.50.300">
    <property type="entry name" value="P-loop containing nucleotide triphosphate hydrolases"/>
    <property type="match status" value="1"/>
</dbReference>
<proteinExistence type="predicted"/>
<dbReference type="InterPro" id="IPR027417">
    <property type="entry name" value="P-loop_NTPase"/>
</dbReference>
<dbReference type="AlphaFoldDB" id="A0A7W7WQV8"/>
<protein>
    <submittedName>
        <fullName evidence="1">Uridine kinase</fullName>
        <ecNumber evidence="1">2.7.1.48</ecNumber>
    </submittedName>
</protein>